<proteinExistence type="predicted"/>
<dbReference type="GO" id="GO:0008137">
    <property type="term" value="F:NADH dehydrogenase (ubiquinone) activity"/>
    <property type="evidence" value="ECO:0007669"/>
    <property type="project" value="InterPro"/>
</dbReference>
<dbReference type="AlphaFoldDB" id="L1QGA2"/>
<dbReference type="SUPFAM" id="SSF143243">
    <property type="entry name" value="Nqo5-like"/>
    <property type="match status" value="1"/>
</dbReference>
<sequence>MENSYKDEELDLKELLNMAYKMNEEKYRLVQICCTALKDIYNLNYSFSKGYEFVNYTIKITKDDEIPSISNIFKPAFLYENEMKDLFGIKIKYIAIDYKGHFYDIKGKTPCEINRDEEGEK</sequence>
<dbReference type="InterPro" id="IPR037232">
    <property type="entry name" value="NADH_quin_OxRdtase_su_C/D-like"/>
</dbReference>
<accession>L1QGA2</accession>
<evidence type="ECO:0000313" key="3">
    <source>
        <dbReference type="Proteomes" id="UP000010420"/>
    </source>
</evidence>
<dbReference type="Gene3D" id="3.30.460.80">
    <property type="entry name" value="NADH:ubiquinone oxidoreductase, 30kDa subunit"/>
    <property type="match status" value="1"/>
</dbReference>
<dbReference type="eggNOG" id="COG0852">
    <property type="taxonomic scope" value="Bacteria"/>
</dbReference>
<dbReference type="Pfam" id="PF00329">
    <property type="entry name" value="Complex1_30kDa"/>
    <property type="match status" value="1"/>
</dbReference>
<dbReference type="InterPro" id="IPR001268">
    <property type="entry name" value="NADH_UbQ_OxRdtase_30kDa_su"/>
</dbReference>
<dbReference type="RefSeq" id="WP_005213154.1">
    <property type="nucleotide sequence ID" value="NZ_KB291640.1"/>
</dbReference>
<dbReference type="HOGENOM" id="CLU_145298_0_0_9"/>
<dbReference type="Proteomes" id="UP000010420">
    <property type="component" value="Unassembled WGS sequence"/>
</dbReference>
<evidence type="ECO:0000259" key="1">
    <source>
        <dbReference type="Pfam" id="PF00329"/>
    </source>
</evidence>
<evidence type="ECO:0000313" key="2">
    <source>
        <dbReference type="EMBL" id="EKY27034.1"/>
    </source>
</evidence>
<keyword evidence="3" id="KW-1185">Reference proteome</keyword>
<organism evidence="2 3">
    <name type="scientific">Clostridium celatum DSM 1785</name>
    <dbReference type="NCBI Taxonomy" id="545697"/>
    <lineage>
        <taxon>Bacteria</taxon>
        <taxon>Bacillati</taxon>
        <taxon>Bacillota</taxon>
        <taxon>Clostridia</taxon>
        <taxon>Eubacteriales</taxon>
        <taxon>Clostridiaceae</taxon>
        <taxon>Clostridium</taxon>
    </lineage>
</organism>
<comment type="caution">
    <text evidence="2">The sequence shown here is derived from an EMBL/GenBank/DDBJ whole genome shotgun (WGS) entry which is preliminary data.</text>
</comment>
<dbReference type="STRING" id="545697.HMPREF0216_01637"/>
<dbReference type="PATRIC" id="fig|545697.3.peg.1612"/>
<dbReference type="OrthoDB" id="3178054at2"/>
<dbReference type="EMBL" id="AMEZ01000048">
    <property type="protein sequence ID" value="EKY27034.1"/>
    <property type="molecule type" value="Genomic_DNA"/>
</dbReference>
<protein>
    <recommendedName>
        <fullName evidence="1">NADH:ubiquinone oxidoreductase 30kDa subunit domain-containing protein</fullName>
    </recommendedName>
</protein>
<name>L1QGA2_9CLOT</name>
<gene>
    <name evidence="2" type="ORF">HMPREF0216_01637</name>
</gene>
<feature type="domain" description="NADH:ubiquinone oxidoreductase 30kDa subunit" evidence="1">
    <location>
        <begin position="12"/>
        <end position="91"/>
    </location>
</feature>
<reference evidence="2 3" key="1">
    <citation type="submission" date="2012-05" db="EMBL/GenBank/DDBJ databases">
        <authorList>
            <person name="Weinstock G."/>
            <person name="Sodergren E."/>
            <person name="Lobos E.A."/>
            <person name="Fulton L."/>
            <person name="Fulton R."/>
            <person name="Courtney L."/>
            <person name="Fronick C."/>
            <person name="O'Laughlin M."/>
            <person name="Godfrey J."/>
            <person name="Wilson R.M."/>
            <person name="Miner T."/>
            <person name="Farmer C."/>
            <person name="Delehaunty K."/>
            <person name="Cordes M."/>
            <person name="Minx P."/>
            <person name="Tomlinson C."/>
            <person name="Chen J."/>
            <person name="Wollam A."/>
            <person name="Pepin K.H."/>
            <person name="Bhonagiri V."/>
            <person name="Zhang X."/>
            <person name="Suruliraj S."/>
            <person name="Warren W."/>
            <person name="Mitreva M."/>
            <person name="Mardis E.R."/>
            <person name="Wilson R.K."/>
        </authorList>
    </citation>
    <scope>NUCLEOTIDE SEQUENCE [LARGE SCALE GENOMIC DNA]</scope>
    <source>
        <strain evidence="2 3">DSM 1785</strain>
    </source>
</reference>